<name>A0AAP7N688_BACAM</name>
<evidence type="ECO:0000313" key="3">
    <source>
        <dbReference type="Proteomes" id="UP000180036"/>
    </source>
</evidence>
<dbReference type="RefSeq" id="WP_071348182.1">
    <property type="nucleotide sequence ID" value="NZ_MOEA01000003.1"/>
</dbReference>
<comment type="caution">
    <text evidence="2">The sequence shown here is derived from an EMBL/GenBank/DDBJ whole genome shotgun (WGS) entry which is preliminary data.</text>
</comment>
<keyword evidence="1" id="KW-0812">Transmembrane</keyword>
<protein>
    <submittedName>
        <fullName evidence="2">Uncharacterized protein</fullName>
    </submittedName>
</protein>
<dbReference type="AlphaFoldDB" id="A0AAP7N688"/>
<keyword evidence="1" id="KW-1133">Transmembrane helix</keyword>
<organism evidence="2 3">
    <name type="scientific">Bacillus amyloliquefaciens</name>
    <name type="common">Bacillus velezensis</name>
    <dbReference type="NCBI Taxonomy" id="1390"/>
    <lineage>
        <taxon>Bacteria</taxon>
        <taxon>Bacillati</taxon>
        <taxon>Bacillota</taxon>
        <taxon>Bacilli</taxon>
        <taxon>Bacillales</taxon>
        <taxon>Bacillaceae</taxon>
        <taxon>Bacillus</taxon>
        <taxon>Bacillus amyloliquefaciens group</taxon>
    </lineage>
</organism>
<evidence type="ECO:0000256" key="1">
    <source>
        <dbReference type="SAM" id="Phobius"/>
    </source>
</evidence>
<sequence length="83" mass="9568">MIGFSYFLLLWLGVGLLTGFKALFVDQVYDEEFKQELIESCSPRMQQNMDELFLKGKIKIMMFYVLSGLLPVGIKIVGLLKRD</sequence>
<gene>
    <name evidence="2" type="ORF">BKP66_15130</name>
</gene>
<accession>A0AAP7N688</accession>
<dbReference type="Proteomes" id="UP000180036">
    <property type="component" value="Unassembled WGS sequence"/>
</dbReference>
<keyword evidence="1" id="KW-0472">Membrane</keyword>
<proteinExistence type="predicted"/>
<reference evidence="2 3" key="1">
    <citation type="submission" date="2016-10" db="EMBL/GenBank/DDBJ databases">
        <authorList>
            <person name="Marach S."/>
            <person name="Prathuangwong S."/>
            <person name="Takikawa Y."/>
            <person name="Dohra H."/>
        </authorList>
    </citation>
    <scope>NUCLEOTIDE SEQUENCE [LARGE SCALE GENOMIC DNA]</scope>
    <source>
        <strain evidence="2 3">K2</strain>
    </source>
</reference>
<dbReference type="EMBL" id="MOEA01000003">
    <property type="protein sequence ID" value="OIK20941.1"/>
    <property type="molecule type" value="Genomic_DNA"/>
</dbReference>
<evidence type="ECO:0000313" key="2">
    <source>
        <dbReference type="EMBL" id="OIK20941.1"/>
    </source>
</evidence>
<feature type="transmembrane region" description="Helical" evidence="1">
    <location>
        <begin position="60"/>
        <end position="80"/>
    </location>
</feature>